<dbReference type="InterPro" id="IPR012318">
    <property type="entry name" value="HTH_CRP"/>
</dbReference>
<dbReference type="RefSeq" id="WP_154503508.1">
    <property type="nucleotide sequence ID" value="NZ_VUMN01000006.1"/>
</dbReference>
<dbReference type="GO" id="GO:0003700">
    <property type="term" value="F:DNA-binding transcription factor activity"/>
    <property type="evidence" value="ECO:0007669"/>
    <property type="project" value="TreeGrafter"/>
</dbReference>
<dbReference type="Proteomes" id="UP000461880">
    <property type="component" value="Unassembled WGS sequence"/>
</dbReference>
<dbReference type="AlphaFoldDB" id="A0A7X2NR58"/>
<keyword evidence="3" id="KW-0804">Transcription</keyword>
<dbReference type="PROSITE" id="PS50042">
    <property type="entry name" value="CNMP_BINDING_3"/>
    <property type="match status" value="1"/>
</dbReference>
<dbReference type="InterPro" id="IPR036390">
    <property type="entry name" value="WH_DNA-bd_sf"/>
</dbReference>
<keyword evidence="1" id="KW-0805">Transcription regulation</keyword>
<accession>A0A7X2NR58</accession>
<organism evidence="6 7">
    <name type="scientific">Stecheria intestinalis</name>
    <dbReference type="NCBI Taxonomy" id="2606630"/>
    <lineage>
        <taxon>Bacteria</taxon>
        <taxon>Bacillati</taxon>
        <taxon>Bacillota</taxon>
        <taxon>Erysipelotrichia</taxon>
        <taxon>Erysipelotrichales</taxon>
        <taxon>Erysipelotrichaceae</taxon>
        <taxon>Stecheria</taxon>
    </lineage>
</organism>
<dbReference type="InterPro" id="IPR014710">
    <property type="entry name" value="RmlC-like_jellyroll"/>
</dbReference>
<dbReference type="GO" id="GO:0003677">
    <property type="term" value="F:DNA binding"/>
    <property type="evidence" value="ECO:0007669"/>
    <property type="project" value="UniProtKB-KW"/>
</dbReference>
<evidence type="ECO:0000259" key="5">
    <source>
        <dbReference type="PROSITE" id="PS51063"/>
    </source>
</evidence>
<feature type="domain" description="Cyclic nucleotide-binding" evidence="4">
    <location>
        <begin position="13"/>
        <end position="85"/>
    </location>
</feature>
<evidence type="ECO:0000259" key="4">
    <source>
        <dbReference type="PROSITE" id="PS50042"/>
    </source>
</evidence>
<reference evidence="6 7" key="1">
    <citation type="submission" date="2019-08" db="EMBL/GenBank/DDBJ databases">
        <title>In-depth cultivation of the pig gut microbiome towards novel bacterial diversity and tailored functional studies.</title>
        <authorList>
            <person name="Wylensek D."/>
            <person name="Hitch T.C.A."/>
            <person name="Clavel T."/>
        </authorList>
    </citation>
    <scope>NUCLEOTIDE SEQUENCE [LARGE SCALE GENOMIC DNA]</scope>
    <source>
        <strain evidence="6 7">Oil+RF-744-GAM-WT-6</strain>
    </source>
</reference>
<dbReference type="InterPro" id="IPR050397">
    <property type="entry name" value="Env_Response_Regulators"/>
</dbReference>
<comment type="caution">
    <text evidence="6">The sequence shown here is derived from an EMBL/GenBank/DDBJ whole genome shotgun (WGS) entry which is preliminary data.</text>
</comment>
<evidence type="ECO:0000256" key="1">
    <source>
        <dbReference type="ARBA" id="ARBA00023015"/>
    </source>
</evidence>
<dbReference type="SUPFAM" id="SSF46785">
    <property type="entry name" value="Winged helix' DNA-binding domain"/>
    <property type="match status" value="1"/>
</dbReference>
<evidence type="ECO:0000313" key="7">
    <source>
        <dbReference type="Proteomes" id="UP000461880"/>
    </source>
</evidence>
<keyword evidence="2" id="KW-0238">DNA-binding</keyword>
<dbReference type="Pfam" id="PF13545">
    <property type="entry name" value="HTH_Crp_2"/>
    <property type="match status" value="1"/>
</dbReference>
<dbReference type="SMART" id="SM00419">
    <property type="entry name" value="HTH_CRP"/>
    <property type="match status" value="1"/>
</dbReference>
<dbReference type="PROSITE" id="PS51063">
    <property type="entry name" value="HTH_CRP_2"/>
    <property type="match status" value="1"/>
</dbReference>
<dbReference type="PANTHER" id="PTHR24567">
    <property type="entry name" value="CRP FAMILY TRANSCRIPTIONAL REGULATORY PROTEIN"/>
    <property type="match status" value="1"/>
</dbReference>
<dbReference type="InterPro" id="IPR018490">
    <property type="entry name" value="cNMP-bd_dom_sf"/>
</dbReference>
<evidence type="ECO:0000256" key="3">
    <source>
        <dbReference type="ARBA" id="ARBA00023163"/>
    </source>
</evidence>
<dbReference type="Gene3D" id="2.60.120.10">
    <property type="entry name" value="Jelly Rolls"/>
    <property type="match status" value="1"/>
</dbReference>
<proteinExistence type="predicted"/>
<evidence type="ECO:0000313" key="6">
    <source>
        <dbReference type="EMBL" id="MSS58064.1"/>
    </source>
</evidence>
<protein>
    <submittedName>
        <fullName evidence="6">Crp/Fnr family transcriptional regulator</fullName>
    </submittedName>
</protein>
<sequence>MRKYLETIKKARIFRGIPDSEFETVLETLDIQLKHYSEAQIIVREGQRIRRAAVLLEGKAVLYQDDFWGRHQELTVIEPGDMFAENYACARNTPADCSASAEEPSVVLWFSIQDLISERTSSPFLELILKNMLSELARRNMNLYATIRHVRPQKTREKLLSYLSEEALRSHSAEFDIPYDRKQLAEYLGVERSAMSSTLSALAKEGWLKTEKNHFILLKKTAEKN</sequence>
<dbReference type="InterPro" id="IPR000595">
    <property type="entry name" value="cNMP-bd_dom"/>
</dbReference>
<evidence type="ECO:0000256" key="2">
    <source>
        <dbReference type="ARBA" id="ARBA00023125"/>
    </source>
</evidence>
<keyword evidence="7" id="KW-1185">Reference proteome</keyword>
<dbReference type="PANTHER" id="PTHR24567:SF58">
    <property type="entry name" value="CYCLIC AMP-BINDING REGULATORY PROTEIN"/>
    <property type="match status" value="1"/>
</dbReference>
<dbReference type="SUPFAM" id="SSF51206">
    <property type="entry name" value="cAMP-binding domain-like"/>
    <property type="match status" value="1"/>
</dbReference>
<dbReference type="Pfam" id="PF00027">
    <property type="entry name" value="cNMP_binding"/>
    <property type="match status" value="1"/>
</dbReference>
<feature type="domain" description="HTH crp-type" evidence="5">
    <location>
        <begin position="153"/>
        <end position="221"/>
    </location>
</feature>
<dbReference type="GO" id="GO:0005829">
    <property type="term" value="C:cytosol"/>
    <property type="evidence" value="ECO:0007669"/>
    <property type="project" value="TreeGrafter"/>
</dbReference>
<dbReference type="CDD" id="cd00038">
    <property type="entry name" value="CAP_ED"/>
    <property type="match status" value="1"/>
</dbReference>
<gene>
    <name evidence="6" type="ORF">FYJ51_04010</name>
</gene>
<name>A0A7X2NR58_9FIRM</name>
<dbReference type="EMBL" id="VUMN01000006">
    <property type="protein sequence ID" value="MSS58064.1"/>
    <property type="molecule type" value="Genomic_DNA"/>
</dbReference>